<dbReference type="Gene3D" id="3.90.280.10">
    <property type="entry name" value="PEBP-like"/>
    <property type="match status" value="1"/>
</dbReference>
<gene>
    <name evidence="1" type="ordered locus">MTR_7g052830</name>
</gene>
<reference evidence="1 3" key="1">
    <citation type="journal article" date="2011" name="Nature">
        <title>The Medicago genome provides insight into the evolution of rhizobial symbioses.</title>
        <authorList>
            <person name="Young N.D."/>
            <person name="Debelle F."/>
            <person name="Oldroyd G.E."/>
            <person name="Geurts R."/>
            <person name="Cannon S.B."/>
            <person name="Udvardi M.K."/>
            <person name="Benedito V.A."/>
            <person name="Mayer K.F."/>
            <person name="Gouzy J."/>
            <person name="Schoof H."/>
            <person name="Van de Peer Y."/>
            <person name="Proost S."/>
            <person name="Cook D.R."/>
            <person name="Meyers B.C."/>
            <person name="Spannagl M."/>
            <person name="Cheung F."/>
            <person name="De Mita S."/>
            <person name="Krishnakumar V."/>
            <person name="Gundlach H."/>
            <person name="Zhou S."/>
            <person name="Mudge J."/>
            <person name="Bharti A.K."/>
            <person name="Murray J.D."/>
            <person name="Naoumkina M.A."/>
            <person name="Rosen B."/>
            <person name="Silverstein K.A."/>
            <person name="Tang H."/>
            <person name="Rombauts S."/>
            <person name="Zhao P.X."/>
            <person name="Zhou P."/>
            <person name="Barbe V."/>
            <person name="Bardou P."/>
            <person name="Bechner M."/>
            <person name="Bellec A."/>
            <person name="Berger A."/>
            <person name="Berges H."/>
            <person name="Bidwell S."/>
            <person name="Bisseling T."/>
            <person name="Choisne N."/>
            <person name="Couloux A."/>
            <person name="Denny R."/>
            <person name="Deshpande S."/>
            <person name="Dai X."/>
            <person name="Doyle J.J."/>
            <person name="Dudez A.M."/>
            <person name="Farmer A.D."/>
            <person name="Fouteau S."/>
            <person name="Franken C."/>
            <person name="Gibelin C."/>
            <person name="Gish J."/>
            <person name="Goldstein S."/>
            <person name="Gonzalez A.J."/>
            <person name="Green P.J."/>
            <person name="Hallab A."/>
            <person name="Hartog M."/>
            <person name="Hua A."/>
            <person name="Humphray S.J."/>
            <person name="Jeong D.H."/>
            <person name="Jing Y."/>
            <person name="Jocker A."/>
            <person name="Kenton S.M."/>
            <person name="Kim D.J."/>
            <person name="Klee K."/>
            <person name="Lai H."/>
            <person name="Lang C."/>
            <person name="Lin S."/>
            <person name="Macmil S.L."/>
            <person name="Magdelenat G."/>
            <person name="Matthews L."/>
            <person name="McCorrison J."/>
            <person name="Monaghan E.L."/>
            <person name="Mun J.H."/>
            <person name="Najar F.Z."/>
            <person name="Nicholson C."/>
            <person name="Noirot C."/>
            <person name="O'Bleness M."/>
            <person name="Paule C.R."/>
            <person name="Poulain J."/>
            <person name="Prion F."/>
            <person name="Qin B."/>
            <person name="Qu C."/>
            <person name="Retzel E.F."/>
            <person name="Riddle C."/>
            <person name="Sallet E."/>
            <person name="Samain S."/>
            <person name="Samson N."/>
            <person name="Sanders I."/>
            <person name="Saurat O."/>
            <person name="Scarpelli C."/>
            <person name="Schiex T."/>
            <person name="Segurens B."/>
            <person name="Severin A.J."/>
            <person name="Sherrier D.J."/>
            <person name="Shi R."/>
            <person name="Sims S."/>
            <person name="Singer S.R."/>
            <person name="Sinharoy S."/>
            <person name="Sterck L."/>
            <person name="Viollet A."/>
            <person name="Wang B.B."/>
            <person name="Wang K."/>
            <person name="Wang M."/>
            <person name="Wang X."/>
            <person name="Warfsmann J."/>
            <person name="Weissenbach J."/>
            <person name="White D.D."/>
            <person name="White J.D."/>
            <person name="Wiley G.B."/>
            <person name="Wincker P."/>
            <person name="Xing Y."/>
            <person name="Yang L."/>
            <person name="Yao Z."/>
            <person name="Ying F."/>
            <person name="Zhai J."/>
            <person name="Zhou L."/>
            <person name="Zuber A."/>
            <person name="Denarie J."/>
            <person name="Dixon R.A."/>
            <person name="May G.D."/>
            <person name="Schwartz D.C."/>
            <person name="Rogers J."/>
            <person name="Quetier F."/>
            <person name="Town C.D."/>
            <person name="Roe B.A."/>
        </authorList>
    </citation>
    <scope>NUCLEOTIDE SEQUENCE [LARGE SCALE GENOMIC DNA]</scope>
    <source>
        <strain evidence="1">A17</strain>
        <strain evidence="2 3">cv. Jemalong A17</strain>
    </source>
</reference>
<accession>G7KZ29</accession>
<organism evidence="1 3">
    <name type="scientific">Medicago truncatula</name>
    <name type="common">Barrel medic</name>
    <name type="synonym">Medicago tribuloides</name>
    <dbReference type="NCBI Taxonomy" id="3880"/>
    <lineage>
        <taxon>Eukaryota</taxon>
        <taxon>Viridiplantae</taxon>
        <taxon>Streptophyta</taxon>
        <taxon>Embryophyta</taxon>
        <taxon>Tracheophyta</taxon>
        <taxon>Spermatophyta</taxon>
        <taxon>Magnoliopsida</taxon>
        <taxon>eudicotyledons</taxon>
        <taxon>Gunneridae</taxon>
        <taxon>Pentapetalae</taxon>
        <taxon>rosids</taxon>
        <taxon>fabids</taxon>
        <taxon>Fabales</taxon>
        <taxon>Fabaceae</taxon>
        <taxon>Papilionoideae</taxon>
        <taxon>50 kb inversion clade</taxon>
        <taxon>NPAAA clade</taxon>
        <taxon>Hologalegina</taxon>
        <taxon>IRL clade</taxon>
        <taxon>Trifolieae</taxon>
        <taxon>Medicago</taxon>
    </lineage>
</organism>
<dbReference type="EnsemblPlants" id="AES79033">
    <property type="protein sequence ID" value="AES79033"/>
    <property type="gene ID" value="MTR_7g052830"/>
</dbReference>
<reference evidence="1 3" key="2">
    <citation type="journal article" date="2014" name="BMC Genomics">
        <title>An improved genome release (version Mt4.0) for the model legume Medicago truncatula.</title>
        <authorList>
            <person name="Tang H."/>
            <person name="Krishnakumar V."/>
            <person name="Bidwell S."/>
            <person name="Rosen B."/>
            <person name="Chan A."/>
            <person name="Zhou S."/>
            <person name="Gentzbittel L."/>
            <person name="Childs K.L."/>
            <person name="Yandell M."/>
            <person name="Gundlach H."/>
            <person name="Mayer K.F."/>
            <person name="Schwartz D.C."/>
            <person name="Town C.D."/>
        </authorList>
    </citation>
    <scope>GENOME REANNOTATION</scope>
    <source>
        <strain evidence="2 3">cv. Jemalong A17</strain>
    </source>
</reference>
<proteinExistence type="predicted"/>
<dbReference type="PaxDb" id="3880-AES79033"/>
<sequence length="54" mass="6165">MTDQDALSPSESSMRELIHWIVVDILGGTNPKRALDAEHFPSKELVYNRLRVID</sequence>
<protein>
    <submittedName>
        <fullName evidence="1">Phosphatidylethanolamine-binding protein</fullName>
    </submittedName>
</protein>
<keyword evidence="3" id="KW-1185">Reference proteome</keyword>
<name>G7KZ29_MEDTR</name>
<dbReference type="HOGENOM" id="CLU_3053441_0_0_1"/>
<evidence type="ECO:0000313" key="3">
    <source>
        <dbReference type="Proteomes" id="UP000002051"/>
    </source>
</evidence>
<dbReference type="InterPro" id="IPR036610">
    <property type="entry name" value="PEBP-like_sf"/>
</dbReference>
<dbReference type="SUPFAM" id="SSF49777">
    <property type="entry name" value="PEBP-like"/>
    <property type="match status" value="1"/>
</dbReference>
<dbReference type="STRING" id="3880.G7KZ29"/>
<evidence type="ECO:0000313" key="2">
    <source>
        <dbReference type="EnsemblPlants" id="AES79033"/>
    </source>
</evidence>
<evidence type="ECO:0000313" key="1">
    <source>
        <dbReference type="EMBL" id="AES79033.1"/>
    </source>
</evidence>
<dbReference type="EMBL" id="CM001223">
    <property type="protein sequence ID" value="AES79033.1"/>
    <property type="molecule type" value="Genomic_DNA"/>
</dbReference>
<reference evidence="2" key="3">
    <citation type="submission" date="2015-04" db="UniProtKB">
        <authorList>
            <consortium name="EnsemblPlants"/>
        </authorList>
    </citation>
    <scope>IDENTIFICATION</scope>
    <source>
        <strain evidence="2">cv. Jemalong A17</strain>
    </source>
</reference>
<dbReference type="AlphaFoldDB" id="G7KZ29"/>
<dbReference type="Proteomes" id="UP000002051">
    <property type="component" value="Unassembled WGS sequence"/>
</dbReference>